<evidence type="ECO:0000256" key="1">
    <source>
        <dbReference type="ARBA" id="ARBA00004123"/>
    </source>
</evidence>
<dbReference type="InterPro" id="IPR050815">
    <property type="entry name" value="TF_fung"/>
</dbReference>
<proteinExistence type="predicted"/>
<comment type="subcellular location">
    <subcellularLocation>
        <location evidence="1">Nucleus</location>
    </subcellularLocation>
</comment>
<evidence type="ECO:0000256" key="6">
    <source>
        <dbReference type="SAM" id="MobiDB-lite"/>
    </source>
</evidence>
<evidence type="ECO:0000313" key="7">
    <source>
        <dbReference type="EMBL" id="KAK8872428.1"/>
    </source>
</evidence>
<dbReference type="EMBL" id="JAPCWZ010000003">
    <property type="protein sequence ID" value="KAK8872428.1"/>
    <property type="molecule type" value="Genomic_DNA"/>
</dbReference>
<keyword evidence="2" id="KW-0479">Metal-binding</keyword>
<evidence type="ECO:0000256" key="4">
    <source>
        <dbReference type="ARBA" id="ARBA00023163"/>
    </source>
</evidence>
<feature type="region of interest" description="Disordered" evidence="6">
    <location>
        <begin position="82"/>
        <end position="117"/>
    </location>
</feature>
<feature type="compositionally biased region" description="Polar residues" evidence="6">
    <location>
        <begin position="92"/>
        <end position="104"/>
    </location>
</feature>
<evidence type="ECO:0000313" key="8">
    <source>
        <dbReference type="Proteomes" id="UP001390339"/>
    </source>
</evidence>
<protein>
    <submittedName>
        <fullName evidence="7">Transcriptional regulatory protein</fullName>
    </submittedName>
</protein>
<name>A0ABR2J3P6_9PEZI</name>
<dbReference type="PANTHER" id="PTHR47338:SF4">
    <property type="entry name" value="ZN(II)2CYS6 TRANSCRIPTION FACTOR (EUROFUNG)"/>
    <property type="match status" value="1"/>
</dbReference>
<keyword evidence="5" id="KW-0539">Nucleus</keyword>
<gene>
    <name evidence="7" type="ORF">PGQ11_002942</name>
</gene>
<keyword evidence="3" id="KW-0805">Transcription regulation</keyword>
<dbReference type="Proteomes" id="UP001390339">
    <property type="component" value="Unassembled WGS sequence"/>
</dbReference>
<reference evidence="7 8" key="1">
    <citation type="journal article" date="2024" name="IMA Fungus">
        <title>Apiospora arundinis, a panoply of carbohydrate-active enzymes and secondary metabolites.</title>
        <authorList>
            <person name="Sorensen T."/>
            <person name="Petersen C."/>
            <person name="Muurmann A.T."/>
            <person name="Christiansen J.V."/>
            <person name="Brundto M.L."/>
            <person name="Overgaard C.K."/>
            <person name="Boysen A.T."/>
            <person name="Wollenberg R.D."/>
            <person name="Larsen T.O."/>
            <person name="Sorensen J.L."/>
            <person name="Nielsen K.L."/>
            <person name="Sondergaard T.E."/>
        </authorList>
    </citation>
    <scope>NUCLEOTIDE SEQUENCE [LARGE SCALE GENOMIC DNA]</scope>
    <source>
        <strain evidence="7 8">AAU 773</strain>
    </source>
</reference>
<organism evidence="7 8">
    <name type="scientific">Apiospora arundinis</name>
    <dbReference type="NCBI Taxonomy" id="335852"/>
    <lineage>
        <taxon>Eukaryota</taxon>
        <taxon>Fungi</taxon>
        <taxon>Dikarya</taxon>
        <taxon>Ascomycota</taxon>
        <taxon>Pezizomycotina</taxon>
        <taxon>Sordariomycetes</taxon>
        <taxon>Xylariomycetidae</taxon>
        <taxon>Amphisphaeriales</taxon>
        <taxon>Apiosporaceae</taxon>
        <taxon>Apiospora</taxon>
    </lineage>
</organism>
<dbReference type="PANTHER" id="PTHR47338">
    <property type="entry name" value="ZN(II)2CYS6 TRANSCRIPTION FACTOR (EUROFUNG)-RELATED"/>
    <property type="match status" value="1"/>
</dbReference>
<sequence>MSVRNWDPCRGCGRRVLIREGGENAGVPATDLSVDNVKGSASIADVVNKITTLEAKIENMGSSLQRIERCLVSLLDGSDQGGMGLPAPSGQVEGSSGTKFPTSEQRNRFEESQNSDTMKGDFGLPEEVFMAVIDSYFTYCQNQPYSFFHEQNFRQRLSKQDIPRHLVLAVMATAVRFCSHPCFTGRELKISIEYANRSWKLIVSDCFTVGKAADVSAVQTILRKRPDALWLPSNAGSRKD</sequence>
<evidence type="ECO:0000256" key="3">
    <source>
        <dbReference type="ARBA" id="ARBA00023015"/>
    </source>
</evidence>
<keyword evidence="8" id="KW-1185">Reference proteome</keyword>
<keyword evidence="4" id="KW-0804">Transcription</keyword>
<evidence type="ECO:0000256" key="5">
    <source>
        <dbReference type="ARBA" id="ARBA00023242"/>
    </source>
</evidence>
<accession>A0ABR2J3P6</accession>
<evidence type="ECO:0000256" key="2">
    <source>
        <dbReference type="ARBA" id="ARBA00022723"/>
    </source>
</evidence>
<comment type="caution">
    <text evidence="7">The sequence shown here is derived from an EMBL/GenBank/DDBJ whole genome shotgun (WGS) entry which is preliminary data.</text>
</comment>